<dbReference type="SMART" id="SM00829">
    <property type="entry name" value="PKS_ER"/>
    <property type="match status" value="1"/>
</dbReference>
<proteinExistence type="predicted"/>
<dbReference type="InterPro" id="IPR036291">
    <property type="entry name" value="NAD(P)-bd_dom_sf"/>
</dbReference>
<dbReference type="EMBL" id="NKCL01000852">
    <property type="protein sequence ID" value="RSL49224.1"/>
    <property type="molecule type" value="Genomic_DNA"/>
</dbReference>
<evidence type="ECO:0000256" key="2">
    <source>
        <dbReference type="ARBA" id="ARBA00023002"/>
    </source>
</evidence>
<organism evidence="4 5">
    <name type="scientific">Fusarium floridanum</name>
    <dbReference type="NCBI Taxonomy" id="1325733"/>
    <lineage>
        <taxon>Eukaryota</taxon>
        <taxon>Fungi</taxon>
        <taxon>Dikarya</taxon>
        <taxon>Ascomycota</taxon>
        <taxon>Pezizomycotina</taxon>
        <taxon>Sordariomycetes</taxon>
        <taxon>Hypocreomycetidae</taxon>
        <taxon>Hypocreales</taxon>
        <taxon>Nectriaceae</taxon>
        <taxon>Fusarium</taxon>
        <taxon>Fusarium solani species complex</taxon>
    </lineage>
</organism>
<evidence type="ECO:0000256" key="1">
    <source>
        <dbReference type="ARBA" id="ARBA00022857"/>
    </source>
</evidence>
<dbReference type="Proteomes" id="UP000287972">
    <property type="component" value="Unassembled WGS sequence"/>
</dbReference>
<dbReference type="GO" id="GO:0016651">
    <property type="term" value="F:oxidoreductase activity, acting on NAD(P)H"/>
    <property type="evidence" value="ECO:0007669"/>
    <property type="project" value="TreeGrafter"/>
</dbReference>
<name>A0A428P878_9HYPO</name>
<dbReference type="AlphaFoldDB" id="A0A428P878"/>
<dbReference type="Pfam" id="PF00107">
    <property type="entry name" value="ADH_zinc_N"/>
    <property type="match status" value="1"/>
</dbReference>
<reference evidence="4 5" key="1">
    <citation type="submission" date="2017-06" db="EMBL/GenBank/DDBJ databases">
        <title>Comparative genomic analysis of Ambrosia Fusariam Clade fungi.</title>
        <authorList>
            <person name="Stajich J.E."/>
            <person name="Carrillo J."/>
            <person name="Kijimoto T."/>
            <person name="Eskalen A."/>
            <person name="O'Donnell K."/>
            <person name="Kasson M."/>
        </authorList>
    </citation>
    <scope>NUCLEOTIDE SEQUENCE [LARGE SCALE GENOMIC DNA]</scope>
    <source>
        <strain evidence="4 5">NRRL62606</strain>
    </source>
</reference>
<dbReference type="SUPFAM" id="SSF51735">
    <property type="entry name" value="NAD(P)-binding Rossmann-fold domains"/>
    <property type="match status" value="1"/>
</dbReference>
<keyword evidence="1" id="KW-0521">NADP</keyword>
<accession>A0A428P878</accession>
<evidence type="ECO:0000259" key="3">
    <source>
        <dbReference type="SMART" id="SM00829"/>
    </source>
</evidence>
<dbReference type="InterPro" id="IPR013154">
    <property type="entry name" value="ADH-like_N"/>
</dbReference>
<dbReference type="SUPFAM" id="SSF50129">
    <property type="entry name" value="GroES-like"/>
    <property type="match status" value="1"/>
</dbReference>
<dbReference type="InterPro" id="IPR013149">
    <property type="entry name" value="ADH-like_C"/>
</dbReference>
<dbReference type="InterPro" id="IPR011032">
    <property type="entry name" value="GroES-like_sf"/>
</dbReference>
<sequence>MSLPWESQPNGTMRAMVLTSPGAEPPSACFTYQEDYPKPSLPGPDWVLVRVRATGVNRAELRARTGAPAFKGEFNIFQQYYRKEPPKILGEELVGEVADAGSASGFKVGDKVAVANYGGGKAHDGGYAEFAVCHKRRTFHLPQNTKLPWEVLGALPMSMLTAYGMVMISGRLGEKPKGAAVLVHGATSAVGVYAVLIAKSHGATVVATTRQKEKFNRLKELGADHVLIEDELDDKIPKLFPNGIDNIVELVGPNQMLRALGWTARFGHVVVSGILNMSVDCPGFTPFRIPATRCLSFYSLSNDGIGDEDAGATAADIEPIYKEVVDNIESGKWRKEMFVDKVYPLKDIGLAHEHAENNRATGKIVILIE</sequence>
<dbReference type="InterPro" id="IPR020843">
    <property type="entry name" value="ER"/>
</dbReference>
<dbReference type="Pfam" id="PF08240">
    <property type="entry name" value="ADH_N"/>
    <property type="match status" value="1"/>
</dbReference>
<gene>
    <name evidence="4" type="ORF">CEP51_015526</name>
</gene>
<evidence type="ECO:0000313" key="5">
    <source>
        <dbReference type="Proteomes" id="UP000287972"/>
    </source>
</evidence>
<keyword evidence="2" id="KW-0560">Oxidoreductase</keyword>
<dbReference type="PANTHER" id="PTHR48106">
    <property type="entry name" value="QUINONE OXIDOREDUCTASE PIG3-RELATED"/>
    <property type="match status" value="1"/>
</dbReference>
<dbReference type="Gene3D" id="3.90.180.10">
    <property type="entry name" value="Medium-chain alcohol dehydrogenases, catalytic domain"/>
    <property type="match status" value="2"/>
</dbReference>
<evidence type="ECO:0000313" key="4">
    <source>
        <dbReference type="EMBL" id="RSL49224.1"/>
    </source>
</evidence>
<comment type="caution">
    <text evidence="4">The sequence shown here is derived from an EMBL/GenBank/DDBJ whole genome shotgun (WGS) entry which is preliminary data.</text>
</comment>
<keyword evidence="5" id="KW-1185">Reference proteome</keyword>
<dbReference type="PANTHER" id="PTHR48106:SF18">
    <property type="entry name" value="QUINONE OXIDOREDUCTASE PIG3"/>
    <property type="match status" value="1"/>
</dbReference>
<feature type="domain" description="Enoyl reductase (ER)" evidence="3">
    <location>
        <begin position="23"/>
        <end position="366"/>
    </location>
</feature>
<protein>
    <recommendedName>
        <fullName evidence="3">Enoyl reductase (ER) domain-containing protein</fullName>
    </recommendedName>
</protein>
<dbReference type="Gene3D" id="3.40.50.720">
    <property type="entry name" value="NAD(P)-binding Rossmann-like Domain"/>
    <property type="match status" value="1"/>
</dbReference>
<dbReference type="GO" id="GO:0070402">
    <property type="term" value="F:NADPH binding"/>
    <property type="evidence" value="ECO:0007669"/>
    <property type="project" value="TreeGrafter"/>
</dbReference>